<dbReference type="PANTHER" id="PTHR24567:SF74">
    <property type="entry name" value="HTH-TYPE TRANSCRIPTIONAL REGULATOR ARCR"/>
    <property type="match status" value="1"/>
</dbReference>
<dbReference type="SUPFAM" id="SSF51206">
    <property type="entry name" value="cAMP-binding domain-like"/>
    <property type="match status" value="2"/>
</dbReference>
<sequence>MINYNKLTLKKNYALFISGQSPSDKFYIIKKGKVLFESYFADNFKYENKKGDIIGMVSAVLDEPYFSTAKVTEELEALEIDVKEIEKIDNSILLNKIYQHLINIMEVWVKKYYYFLSKYAKIDASTKIDVEKLAKAYKDAGFDDAVLKICENNKHIEKSIGKINKIEEPKELAKGIFNYKKGSCIFAETAASNHIYIIKSGSVGVYSYFNGKIITRIIYSDNDIFGYKDLFGKKLVTTTVIAIEDSIIKVLDKKEFESMIHIDKSVRIYLIKMMSARVYNTILRIKAIDINNIILKILTVIEGLVKLELLFKRTNYISLMYTIDDILSMVFINNNDYVEREIKKIKSIKITNNKNIIVNNVKIFFKEYERYQKRNSEKIEKDLY</sequence>
<dbReference type="EMBL" id="CP019914">
    <property type="protein sequence ID" value="ASJ20487.1"/>
    <property type="molecule type" value="Genomic_DNA"/>
</dbReference>
<evidence type="ECO:0000313" key="2">
    <source>
        <dbReference type="EMBL" id="ASJ20487.1"/>
    </source>
</evidence>
<dbReference type="KEGG" id="bhp:BHAMNSH16_01985"/>
<organism evidence="2 3">
    <name type="scientific">Brachyspira hampsonii</name>
    <dbReference type="NCBI Taxonomy" id="1287055"/>
    <lineage>
        <taxon>Bacteria</taxon>
        <taxon>Pseudomonadati</taxon>
        <taxon>Spirochaetota</taxon>
        <taxon>Spirochaetia</taxon>
        <taxon>Brachyspirales</taxon>
        <taxon>Brachyspiraceae</taxon>
        <taxon>Brachyspira</taxon>
    </lineage>
</organism>
<dbReference type="GO" id="GO:0005829">
    <property type="term" value="C:cytosol"/>
    <property type="evidence" value="ECO:0007669"/>
    <property type="project" value="TreeGrafter"/>
</dbReference>
<dbReference type="AlphaFoldDB" id="A0AAC9XJ83"/>
<accession>A0AAC9XJ83</accession>
<dbReference type="PROSITE" id="PS50042">
    <property type="entry name" value="CNMP_BINDING_3"/>
    <property type="match status" value="2"/>
</dbReference>
<dbReference type="Gene3D" id="2.60.120.10">
    <property type="entry name" value="Jelly Rolls"/>
    <property type="match status" value="2"/>
</dbReference>
<keyword evidence="3" id="KW-1185">Reference proteome</keyword>
<dbReference type="GO" id="GO:0003700">
    <property type="term" value="F:DNA-binding transcription factor activity"/>
    <property type="evidence" value="ECO:0007669"/>
    <property type="project" value="TreeGrafter"/>
</dbReference>
<dbReference type="InterPro" id="IPR018490">
    <property type="entry name" value="cNMP-bd_dom_sf"/>
</dbReference>
<dbReference type="InterPro" id="IPR050397">
    <property type="entry name" value="Env_Response_Regulators"/>
</dbReference>
<protein>
    <recommendedName>
        <fullName evidence="1">Cyclic nucleotide-binding domain-containing protein</fullName>
    </recommendedName>
</protein>
<gene>
    <name evidence="2" type="ORF">BHAMNSH16_01985</name>
</gene>
<dbReference type="RefSeq" id="WP_069731467.1">
    <property type="nucleotide sequence ID" value="NZ_CP019914.1"/>
</dbReference>
<feature type="domain" description="Cyclic nucleotide-binding" evidence="1">
    <location>
        <begin position="21"/>
        <end position="88"/>
    </location>
</feature>
<evidence type="ECO:0000313" key="3">
    <source>
        <dbReference type="Proteomes" id="UP000264880"/>
    </source>
</evidence>
<dbReference type="InterPro" id="IPR000595">
    <property type="entry name" value="cNMP-bd_dom"/>
</dbReference>
<dbReference type="Proteomes" id="UP000264880">
    <property type="component" value="Chromosome"/>
</dbReference>
<dbReference type="PANTHER" id="PTHR24567">
    <property type="entry name" value="CRP FAMILY TRANSCRIPTIONAL REGULATORY PROTEIN"/>
    <property type="match status" value="1"/>
</dbReference>
<dbReference type="CDD" id="cd00038">
    <property type="entry name" value="CAP_ED"/>
    <property type="match status" value="2"/>
</dbReference>
<proteinExistence type="predicted"/>
<dbReference type="InterPro" id="IPR014710">
    <property type="entry name" value="RmlC-like_jellyroll"/>
</dbReference>
<dbReference type="Pfam" id="PF00027">
    <property type="entry name" value="cNMP_binding"/>
    <property type="match status" value="2"/>
</dbReference>
<dbReference type="SMART" id="SM00100">
    <property type="entry name" value="cNMP"/>
    <property type="match status" value="1"/>
</dbReference>
<feature type="domain" description="Cyclic nucleotide-binding" evidence="1">
    <location>
        <begin position="179"/>
        <end position="260"/>
    </location>
</feature>
<name>A0AAC9XJ83_9SPIR</name>
<evidence type="ECO:0000259" key="1">
    <source>
        <dbReference type="PROSITE" id="PS50042"/>
    </source>
</evidence>
<reference evidence="2 3" key="1">
    <citation type="submission" date="2017-02" db="EMBL/GenBank/DDBJ databases">
        <title>Complete genome sequence of Brachyspira hampsonii genomovar I strain NSH-16 (ATCC BAA-2463).</title>
        <authorList>
            <person name="Mirajkar N.S."/>
            <person name="Gebhart C.J."/>
        </authorList>
    </citation>
    <scope>NUCLEOTIDE SEQUENCE [LARGE SCALE GENOMIC DNA]</scope>
    <source>
        <strain evidence="2 3">NSH-16</strain>
    </source>
</reference>